<evidence type="ECO:0000256" key="1">
    <source>
        <dbReference type="SAM" id="MobiDB-lite"/>
    </source>
</evidence>
<evidence type="ECO:0000313" key="3">
    <source>
        <dbReference type="Proteomes" id="UP000318538"/>
    </source>
</evidence>
<organism evidence="2 3">
    <name type="scientific">Rubripirellula lacrimiformis</name>
    <dbReference type="NCBI Taxonomy" id="1930273"/>
    <lineage>
        <taxon>Bacteria</taxon>
        <taxon>Pseudomonadati</taxon>
        <taxon>Planctomycetota</taxon>
        <taxon>Planctomycetia</taxon>
        <taxon>Pirellulales</taxon>
        <taxon>Pirellulaceae</taxon>
        <taxon>Rubripirellula</taxon>
    </lineage>
</organism>
<dbReference type="EMBL" id="CP036525">
    <property type="protein sequence ID" value="QDT07900.1"/>
    <property type="molecule type" value="Genomic_DNA"/>
</dbReference>
<dbReference type="RefSeq" id="WP_145176507.1">
    <property type="nucleotide sequence ID" value="NZ_CP036525.1"/>
</dbReference>
<evidence type="ECO:0000313" key="2">
    <source>
        <dbReference type="EMBL" id="QDT07900.1"/>
    </source>
</evidence>
<dbReference type="Proteomes" id="UP000318538">
    <property type="component" value="Chromosome"/>
</dbReference>
<name>A0A517NL94_9BACT</name>
<sequence>MTATPANQPARIRLDVPGGRIRVEFRWEGDRFVHRIWVDDIESCHSIDGDADTDWPPSPPIQQLSLEDINGAPVILGVGAAGRGHWSISVESEADGNALKFDLACRYRDEANSLGSAYQTDDRAQVTALTGSLNTMGPDEGTTDNGADDKKRPTVRVVPEDTVANGSGAGTQRWVYRIEAN</sequence>
<gene>
    <name evidence="2" type="ORF">K227x_63290</name>
</gene>
<dbReference type="OrthoDB" id="273982at2"/>
<reference evidence="2 3" key="1">
    <citation type="submission" date="2019-02" db="EMBL/GenBank/DDBJ databases">
        <title>Deep-cultivation of Planctomycetes and their phenomic and genomic characterization uncovers novel biology.</title>
        <authorList>
            <person name="Wiegand S."/>
            <person name="Jogler M."/>
            <person name="Boedeker C."/>
            <person name="Pinto D."/>
            <person name="Vollmers J."/>
            <person name="Rivas-Marin E."/>
            <person name="Kohn T."/>
            <person name="Peeters S.H."/>
            <person name="Heuer A."/>
            <person name="Rast P."/>
            <person name="Oberbeckmann S."/>
            <person name="Bunk B."/>
            <person name="Jeske O."/>
            <person name="Meyerdierks A."/>
            <person name="Storesund J.E."/>
            <person name="Kallscheuer N."/>
            <person name="Luecker S."/>
            <person name="Lage O.M."/>
            <person name="Pohl T."/>
            <person name="Merkel B.J."/>
            <person name="Hornburger P."/>
            <person name="Mueller R.-W."/>
            <person name="Bruemmer F."/>
            <person name="Labrenz M."/>
            <person name="Spormann A.M."/>
            <person name="Op den Camp H."/>
            <person name="Overmann J."/>
            <person name="Amann R."/>
            <person name="Jetten M.S.M."/>
            <person name="Mascher T."/>
            <person name="Medema M.H."/>
            <person name="Devos D.P."/>
            <person name="Kaster A.-K."/>
            <person name="Ovreas L."/>
            <person name="Rohde M."/>
            <person name="Galperin M.Y."/>
            <person name="Jogler C."/>
        </authorList>
    </citation>
    <scope>NUCLEOTIDE SEQUENCE [LARGE SCALE GENOMIC DNA]</scope>
    <source>
        <strain evidence="2 3">K22_7</strain>
    </source>
</reference>
<keyword evidence="3" id="KW-1185">Reference proteome</keyword>
<feature type="region of interest" description="Disordered" evidence="1">
    <location>
        <begin position="132"/>
        <end position="152"/>
    </location>
</feature>
<proteinExistence type="predicted"/>
<dbReference type="AlphaFoldDB" id="A0A517NL94"/>
<accession>A0A517NL94</accession>
<protein>
    <submittedName>
        <fullName evidence="2">Uncharacterized protein</fullName>
    </submittedName>
</protein>
<dbReference type="KEGG" id="rlc:K227x_63290"/>